<dbReference type="Pfam" id="PF08736">
    <property type="entry name" value="FA"/>
    <property type="match status" value="1"/>
</dbReference>
<dbReference type="InterPro" id="IPR014847">
    <property type="entry name" value="FA"/>
</dbReference>
<dbReference type="CDD" id="cd13186">
    <property type="entry name" value="FERM_C_NBL4_NBL5"/>
    <property type="match status" value="1"/>
</dbReference>
<feature type="compositionally biased region" description="Polar residues" evidence="5">
    <location>
        <begin position="652"/>
        <end position="665"/>
    </location>
</feature>
<feature type="compositionally biased region" description="Low complexity" evidence="5">
    <location>
        <begin position="604"/>
        <end position="613"/>
    </location>
</feature>
<reference evidence="7 8" key="1">
    <citation type="submission" date="2020-04" db="EMBL/GenBank/DDBJ databases">
        <title>Chromosome-level genome assembly of a cyprinid fish Onychostoma macrolepis by integration of Nanopore Sequencing, Bionano and Hi-C technology.</title>
        <authorList>
            <person name="Wang D."/>
        </authorList>
    </citation>
    <scope>NUCLEOTIDE SEQUENCE [LARGE SCALE GENOMIC DNA]</scope>
    <source>
        <strain evidence="7">SWU-2019</strain>
        <tissue evidence="7">Muscle</tissue>
    </source>
</reference>
<dbReference type="CDD" id="cd14473">
    <property type="entry name" value="FERM_B-lobe"/>
    <property type="match status" value="1"/>
</dbReference>
<evidence type="ECO:0000256" key="4">
    <source>
        <dbReference type="ARBA" id="ARBA00022949"/>
    </source>
</evidence>
<dbReference type="PANTHER" id="PTHR23280">
    <property type="entry name" value="4.1 G PROTEIN"/>
    <property type="match status" value="1"/>
</dbReference>
<dbReference type="PROSITE" id="PS50057">
    <property type="entry name" value="FERM_3"/>
    <property type="match status" value="1"/>
</dbReference>
<evidence type="ECO:0000259" key="6">
    <source>
        <dbReference type="PROSITE" id="PS50057"/>
    </source>
</evidence>
<accession>A0A7J6C9A3</accession>
<dbReference type="PRINTS" id="PR00935">
    <property type="entry name" value="BAND41"/>
</dbReference>
<dbReference type="GO" id="GO:0070161">
    <property type="term" value="C:anchoring junction"/>
    <property type="evidence" value="ECO:0007669"/>
    <property type="project" value="UniProtKB-SubCell"/>
</dbReference>
<dbReference type="Pfam" id="PF09380">
    <property type="entry name" value="FERM_C"/>
    <property type="match status" value="1"/>
</dbReference>
<dbReference type="InterPro" id="IPR000798">
    <property type="entry name" value="Ez/rad/moesin-like"/>
</dbReference>
<keyword evidence="4" id="KW-0965">Cell junction</keyword>
<proteinExistence type="predicted"/>
<feature type="compositionally biased region" description="Low complexity" evidence="5">
    <location>
        <begin position="584"/>
        <end position="596"/>
    </location>
</feature>
<evidence type="ECO:0000256" key="2">
    <source>
        <dbReference type="ARBA" id="ARBA00004496"/>
    </source>
</evidence>
<dbReference type="Pfam" id="PF00373">
    <property type="entry name" value="FERM_M"/>
    <property type="match status" value="1"/>
</dbReference>
<evidence type="ECO:0000313" key="8">
    <source>
        <dbReference type="Proteomes" id="UP000579812"/>
    </source>
</evidence>
<dbReference type="SUPFAM" id="SSF54236">
    <property type="entry name" value="Ubiquitin-like"/>
    <property type="match status" value="1"/>
</dbReference>
<dbReference type="InterPro" id="IPR035963">
    <property type="entry name" value="FERM_2"/>
</dbReference>
<feature type="compositionally biased region" description="Basic residues" evidence="5">
    <location>
        <begin position="8"/>
        <end position="17"/>
    </location>
</feature>
<dbReference type="InterPro" id="IPR019749">
    <property type="entry name" value="Band_41_domain"/>
</dbReference>
<dbReference type="FunFam" id="2.30.29.30:FF:000002">
    <property type="entry name" value="Band 4.1-like protein 5 isoform 1"/>
    <property type="match status" value="1"/>
</dbReference>
<keyword evidence="8" id="KW-1185">Reference proteome</keyword>
<dbReference type="AlphaFoldDB" id="A0A7J6C9A3"/>
<dbReference type="InterPro" id="IPR014352">
    <property type="entry name" value="FERM/acyl-CoA-bd_prot_sf"/>
</dbReference>
<evidence type="ECO:0000256" key="3">
    <source>
        <dbReference type="ARBA" id="ARBA00022490"/>
    </source>
</evidence>
<sequence length="726" mass="82386">MMGFLRRTFSRRSKRRFRTSDELDGTGRGGNAVLQAHQQQVIHAPIVVTGGAVVHIPAAGNSKDAITCRVLLLDGSDVSVELPKHSKGQDLFDQIMYHLDLMEADYFGLQFMDPEQVAQWLDAAKPIKKQIRHGLPYRLFFRVKFYSSEPNNLHEEFTRYLFVLQLRQDILSGKLKCPYDVAVELGAYCLQSELGDCDPLEHSIALVSEFRFSPKQTEIMETDILRKWAECRGMSPSQAELNFLNKCKWLEMYGVDMHFVKGRDGGEYALGLTPTGILVFEGSSKIGLFFWPKITRLDFRKNRLTLEVVEDDEKGREQEHTFVFQLSSSRECKHLWKCAVESHAFFRLRQPTHNNRNRSDFTRLGSRFRFSGRTEYQATHSGKVRRASTFERRPSKRYPSRAQSMVKAITPAKHPHLSAQTSSEPSLTPYKHNIPIAQEPWQRSHPSSLTPPLYVQPMEMGHVPPPHSFPLSTADTRRFSVEENEAPLSGKIHRCYHRHGYEKQEALCLTTAKPKAWVVSPGLPGELDRALQNQLEAEPAAWPALHINIDMAEEKPLSEKSLPSSPAVLQEQLKSNISKRATQSDSGTSKGNSSSGDQTDRYPSSSQDSGSSSLNIEKPRVDRRKRLVRQFSFNHSDEDDLPEALAAISSQCSMGKSSSNSSLDKQVQPPIYPPQKDTSRLERDNSPLFFPSPVPHLLPYATHTESSEDLRMEREKLLRALLMTEL</sequence>
<dbReference type="InterPro" id="IPR019748">
    <property type="entry name" value="FERM_central"/>
</dbReference>
<dbReference type="Gene3D" id="3.10.20.90">
    <property type="entry name" value="Phosphatidylinositol 3-kinase Catalytic Subunit, Chain A, domain 1"/>
    <property type="match status" value="1"/>
</dbReference>
<dbReference type="SMART" id="SM01195">
    <property type="entry name" value="FA"/>
    <property type="match status" value="1"/>
</dbReference>
<dbReference type="Gene3D" id="1.20.80.10">
    <property type="match status" value="1"/>
</dbReference>
<dbReference type="InterPro" id="IPR029071">
    <property type="entry name" value="Ubiquitin-like_domsf"/>
</dbReference>
<evidence type="ECO:0000256" key="1">
    <source>
        <dbReference type="ARBA" id="ARBA00004282"/>
    </source>
</evidence>
<dbReference type="OrthoDB" id="6235974at2759"/>
<dbReference type="SMART" id="SM01196">
    <property type="entry name" value="FERM_C"/>
    <property type="match status" value="1"/>
</dbReference>
<feature type="region of interest" description="Disordered" evidence="5">
    <location>
        <begin position="375"/>
        <end position="402"/>
    </location>
</feature>
<gene>
    <name evidence="7" type="ORF">G5714_016048</name>
</gene>
<dbReference type="Pfam" id="PF09379">
    <property type="entry name" value="FERM_N"/>
    <property type="match status" value="1"/>
</dbReference>
<dbReference type="Proteomes" id="UP000579812">
    <property type="component" value="Unassembled WGS sequence"/>
</dbReference>
<comment type="subcellular location">
    <subcellularLocation>
        <location evidence="1">Cell junction</location>
    </subcellularLocation>
    <subcellularLocation>
        <location evidence="2">Cytoplasm</location>
    </subcellularLocation>
</comment>
<dbReference type="SUPFAM" id="SSF47031">
    <property type="entry name" value="Second domain of FERM"/>
    <property type="match status" value="1"/>
</dbReference>
<organism evidence="7 8">
    <name type="scientific">Onychostoma macrolepis</name>
    <dbReference type="NCBI Taxonomy" id="369639"/>
    <lineage>
        <taxon>Eukaryota</taxon>
        <taxon>Metazoa</taxon>
        <taxon>Chordata</taxon>
        <taxon>Craniata</taxon>
        <taxon>Vertebrata</taxon>
        <taxon>Euteleostomi</taxon>
        <taxon>Actinopterygii</taxon>
        <taxon>Neopterygii</taxon>
        <taxon>Teleostei</taxon>
        <taxon>Ostariophysi</taxon>
        <taxon>Cypriniformes</taxon>
        <taxon>Cyprinidae</taxon>
        <taxon>Acrossocheilinae</taxon>
        <taxon>Onychostoma</taxon>
    </lineage>
</organism>
<dbReference type="PROSITE" id="PS00660">
    <property type="entry name" value="FERM_1"/>
    <property type="match status" value="1"/>
</dbReference>
<dbReference type="Gene3D" id="2.30.29.30">
    <property type="entry name" value="Pleckstrin-homology domain (PH domain)/Phosphotyrosine-binding domain (PTB)"/>
    <property type="match status" value="1"/>
</dbReference>
<dbReference type="PROSITE" id="PS00661">
    <property type="entry name" value="FERM_2"/>
    <property type="match status" value="1"/>
</dbReference>
<dbReference type="InterPro" id="IPR000299">
    <property type="entry name" value="FERM_domain"/>
</dbReference>
<dbReference type="InterPro" id="IPR018979">
    <property type="entry name" value="FERM_N"/>
</dbReference>
<feature type="region of interest" description="Disordered" evidence="5">
    <location>
        <begin position="1"/>
        <end position="24"/>
    </location>
</feature>
<evidence type="ECO:0000256" key="5">
    <source>
        <dbReference type="SAM" id="MobiDB-lite"/>
    </source>
</evidence>
<dbReference type="SMART" id="SM00295">
    <property type="entry name" value="B41"/>
    <property type="match status" value="1"/>
</dbReference>
<dbReference type="GO" id="GO:0005856">
    <property type="term" value="C:cytoskeleton"/>
    <property type="evidence" value="ECO:0007669"/>
    <property type="project" value="TreeGrafter"/>
</dbReference>
<dbReference type="FunFam" id="3.10.20.90:FF:000024">
    <property type="entry name" value="Erythrocyte membrane protein band 4.1-like 5"/>
    <property type="match status" value="1"/>
</dbReference>
<keyword evidence="3" id="KW-0963">Cytoplasm</keyword>
<dbReference type="PANTHER" id="PTHR23280:SF18">
    <property type="entry name" value="BAND 4.1-LIKE PROTEIN 4B"/>
    <property type="match status" value="1"/>
</dbReference>
<dbReference type="InterPro" id="IPR011993">
    <property type="entry name" value="PH-like_dom_sf"/>
</dbReference>
<dbReference type="PRINTS" id="PR00661">
    <property type="entry name" value="ERMFAMILY"/>
</dbReference>
<feature type="region of interest" description="Disordered" evidence="5">
    <location>
        <begin position="652"/>
        <end position="688"/>
    </location>
</feature>
<feature type="region of interest" description="Disordered" evidence="5">
    <location>
        <begin position="575"/>
        <end position="621"/>
    </location>
</feature>
<evidence type="ECO:0000313" key="7">
    <source>
        <dbReference type="EMBL" id="KAF4103165.1"/>
    </source>
</evidence>
<comment type="caution">
    <text evidence="7">The sequence shown here is derived from an EMBL/GenBank/DDBJ whole genome shotgun (WGS) entry which is preliminary data.</text>
</comment>
<dbReference type="GO" id="GO:0008092">
    <property type="term" value="F:cytoskeletal protein binding"/>
    <property type="evidence" value="ECO:0007669"/>
    <property type="project" value="InterPro"/>
</dbReference>
<protein>
    <recommendedName>
        <fullName evidence="6">FERM domain-containing protein</fullName>
    </recommendedName>
</protein>
<dbReference type="EMBL" id="JAAMOB010000016">
    <property type="protein sequence ID" value="KAF4103165.1"/>
    <property type="molecule type" value="Genomic_DNA"/>
</dbReference>
<dbReference type="InterPro" id="IPR018980">
    <property type="entry name" value="FERM_PH-like_C"/>
</dbReference>
<dbReference type="FunFam" id="1.20.80.10:FF:000003">
    <property type="entry name" value="Tyrosine-protein phosphatase non-receptor type 4"/>
    <property type="match status" value="1"/>
</dbReference>
<dbReference type="SUPFAM" id="SSF50729">
    <property type="entry name" value="PH domain-like"/>
    <property type="match status" value="1"/>
</dbReference>
<dbReference type="InterPro" id="IPR019747">
    <property type="entry name" value="FERM_CS"/>
</dbReference>
<name>A0A7J6C9A3_9TELE</name>
<dbReference type="GO" id="GO:0005886">
    <property type="term" value="C:plasma membrane"/>
    <property type="evidence" value="ECO:0007669"/>
    <property type="project" value="UniProtKB-ARBA"/>
</dbReference>
<feature type="domain" description="FERM" evidence="6">
    <location>
        <begin position="66"/>
        <end position="350"/>
    </location>
</feature>
<dbReference type="GO" id="GO:0031032">
    <property type="term" value="P:actomyosin structure organization"/>
    <property type="evidence" value="ECO:0007669"/>
    <property type="project" value="TreeGrafter"/>
</dbReference>
<dbReference type="GO" id="GO:0005737">
    <property type="term" value="C:cytoplasm"/>
    <property type="evidence" value="ECO:0007669"/>
    <property type="project" value="UniProtKB-SubCell"/>
</dbReference>